<feature type="binding site" evidence="10">
    <location>
        <position position="300"/>
    </location>
    <ligand>
        <name>Zn(2+)</name>
        <dbReference type="ChEBI" id="CHEBI:29105"/>
        <label>2</label>
        <note>catalytic</note>
    </ligand>
</feature>
<evidence type="ECO:0000256" key="11">
    <source>
        <dbReference type="SAM" id="SignalP"/>
    </source>
</evidence>
<feature type="domain" description="Peptidase metallopeptidase" evidence="12">
    <location>
        <begin position="161"/>
        <end position="335"/>
    </location>
</feature>
<feature type="binding site" evidence="10">
    <location>
        <position position="231"/>
    </location>
    <ligand>
        <name>Zn(2+)</name>
        <dbReference type="ChEBI" id="CHEBI:29105"/>
        <label>1</label>
    </ligand>
</feature>
<protein>
    <recommendedName>
        <fullName evidence="12">Peptidase metallopeptidase domain-containing protein</fullName>
    </recommendedName>
</protein>
<comment type="cofactor">
    <cofactor evidence="10">
        <name>Zn(2+)</name>
        <dbReference type="ChEBI" id="CHEBI:29105"/>
    </cofactor>
    <text evidence="10">Binds 2 Zn(2+) ions per subunit.</text>
</comment>
<dbReference type="PANTHER" id="PTHR10201:SF321">
    <property type="entry name" value="METALLOENDOPROTEINASE 4-MMP"/>
    <property type="match status" value="1"/>
</dbReference>
<evidence type="ECO:0000256" key="5">
    <source>
        <dbReference type="ARBA" id="ARBA00022723"/>
    </source>
</evidence>
<dbReference type="GO" id="GO:0004222">
    <property type="term" value="F:metalloendopeptidase activity"/>
    <property type="evidence" value="ECO:0007669"/>
    <property type="project" value="InterPro"/>
</dbReference>
<evidence type="ECO:0000256" key="8">
    <source>
        <dbReference type="ARBA" id="ARBA00023049"/>
    </source>
</evidence>
<feature type="binding site" evidence="10">
    <location>
        <position position="290"/>
    </location>
    <ligand>
        <name>Zn(2+)</name>
        <dbReference type="ChEBI" id="CHEBI:29105"/>
        <label>2</label>
        <note>catalytic</note>
    </ligand>
</feature>
<evidence type="ECO:0000256" key="9">
    <source>
        <dbReference type="PIRSR" id="PIRSR621190-1"/>
    </source>
</evidence>
<comment type="caution">
    <text evidence="13">The sequence shown here is derived from an EMBL/GenBank/DDBJ whole genome shotgun (WGS) entry which is preliminary data.</text>
</comment>
<evidence type="ECO:0000256" key="1">
    <source>
        <dbReference type="ARBA" id="ARBA00004471"/>
    </source>
</evidence>
<comment type="cofactor">
    <cofactor evidence="10">
        <name>Ca(2+)</name>
        <dbReference type="ChEBI" id="CHEBI:29108"/>
    </cofactor>
    <text evidence="10">Can bind about 5 Ca(2+) ions per subunit.</text>
</comment>
<dbReference type="InterPro" id="IPR036365">
    <property type="entry name" value="PGBD-like_sf"/>
</dbReference>
<reference evidence="13 14" key="1">
    <citation type="journal article" date="2023" name="Hortic Res">
        <title>Pangenome of water caltrop reveals structural variations and asymmetric subgenome divergence after allopolyploidization.</title>
        <authorList>
            <person name="Zhang X."/>
            <person name="Chen Y."/>
            <person name="Wang L."/>
            <person name="Yuan Y."/>
            <person name="Fang M."/>
            <person name="Shi L."/>
            <person name="Lu R."/>
            <person name="Comes H.P."/>
            <person name="Ma Y."/>
            <person name="Chen Y."/>
            <person name="Huang G."/>
            <person name="Zhou Y."/>
            <person name="Zheng Z."/>
            <person name="Qiu Y."/>
        </authorList>
    </citation>
    <scope>NUCLEOTIDE SEQUENCE [LARGE SCALE GENOMIC DNA]</scope>
    <source>
        <strain evidence="13">F231</strain>
    </source>
</reference>
<keyword evidence="14" id="KW-1185">Reference proteome</keyword>
<dbReference type="InterPro" id="IPR021190">
    <property type="entry name" value="Pept_M10A"/>
</dbReference>
<dbReference type="SUPFAM" id="SSF47090">
    <property type="entry name" value="PGBD-like"/>
    <property type="match status" value="1"/>
</dbReference>
<keyword evidence="5 10" id="KW-0479">Metal-binding</keyword>
<accession>A0AAN7RL35</accession>
<feature type="active site" evidence="9">
    <location>
        <position position="291"/>
    </location>
</feature>
<feature type="binding site" evidence="10">
    <location>
        <position position="233"/>
    </location>
    <ligand>
        <name>Zn(2+)</name>
        <dbReference type="ChEBI" id="CHEBI:29105"/>
        <label>1</label>
    </ligand>
</feature>
<dbReference type="AlphaFoldDB" id="A0AAN7RL35"/>
<evidence type="ECO:0000256" key="6">
    <source>
        <dbReference type="ARBA" id="ARBA00022801"/>
    </source>
</evidence>
<evidence type="ECO:0000256" key="3">
    <source>
        <dbReference type="ARBA" id="ARBA00022622"/>
    </source>
</evidence>
<dbReference type="PROSITE" id="PS51257">
    <property type="entry name" value="PROKAR_LIPOPROTEIN"/>
    <property type="match status" value="1"/>
</dbReference>
<keyword evidence="3" id="KW-0472">Membrane</keyword>
<dbReference type="GO" id="GO:0006508">
    <property type="term" value="P:proteolysis"/>
    <property type="evidence" value="ECO:0007669"/>
    <property type="project" value="UniProtKB-KW"/>
</dbReference>
<evidence type="ECO:0000313" key="14">
    <source>
        <dbReference type="Proteomes" id="UP001346149"/>
    </source>
</evidence>
<feature type="binding site" evidence="10">
    <location>
        <position position="247"/>
    </location>
    <ligand>
        <name>Zn(2+)</name>
        <dbReference type="ChEBI" id="CHEBI:29105"/>
        <label>1</label>
    </ligand>
</feature>
<keyword evidence="7 10" id="KW-0862">Zinc</keyword>
<feature type="binding site" evidence="10">
    <location>
        <position position="294"/>
    </location>
    <ligand>
        <name>Zn(2+)</name>
        <dbReference type="ChEBI" id="CHEBI:29105"/>
        <label>2</label>
        <note>catalytic</note>
    </ligand>
</feature>
<keyword evidence="3" id="KW-0336">GPI-anchor</keyword>
<gene>
    <name evidence="13" type="ORF">SAY86_000104</name>
</gene>
<keyword evidence="10" id="KW-0106">Calcium</keyword>
<evidence type="ECO:0000256" key="4">
    <source>
        <dbReference type="ARBA" id="ARBA00022670"/>
    </source>
</evidence>
<keyword evidence="3" id="KW-0325">Glycoprotein</keyword>
<dbReference type="PANTHER" id="PTHR10201">
    <property type="entry name" value="MATRIX METALLOPROTEINASE"/>
    <property type="match status" value="1"/>
</dbReference>
<organism evidence="13 14">
    <name type="scientific">Trapa natans</name>
    <name type="common">Water chestnut</name>
    <dbReference type="NCBI Taxonomy" id="22666"/>
    <lineage>
        <taxon>Eukaryota</taxon>
        <taxon>Viridiplantae</taxon>
        <taxon>Streptophyta</taxon>
        <taxon>Embryophyta</taxon>
        <taxon>Tracheophyta</taxon>
        <taxon>Spermatophyta</taxon>
        <taxon>Magnoliopsida</taxon>
        <taxon>eudicotyledons</taxon>
        <taxon>Gunneridae</taxon>
        <taxon>Pentapetalae</taxon>
        <taxon>rosids</taxon>
        <taxon>malvids</taxon>
        <taxon>Myrtales</taxon>
        <taxon>Lythraceae</taxon>
        <taxon>Trapa</taxon>
    </lineage>
</organism>
<name>A0AAN7RL35_TRANT</name>
<dbReference type="GO" id="GO:0030198">
    <property type="term" value="P:extracellular matrix organization"/>
    <property type="evidence" value="ECO:0007669"/>
    <property type="project" value="TreeGrafter"/>
</dbReference>
<dbReference type="Proteomes" id="UP001346149">
    <property type="component" value="Unassembled WGS sequence"/>
</dbReference>
<evidence type="ECO:0000256" key="7">
    <source>
        <dbReference type="ARBA" id="ARBA00022833"/>
    </source>
</evidence>
<feature type="binding site" evidence="10">
    <location>
        <position position="308"/>
    </location>
    <ligand>
        <name>Zn(2+)</name>
        <dbReference type="ChEBI" id="CHEBI:29105"/>
        <label>2</label>
        <note>catalytic</note>
    </ligand>
</feature>
<dbReference type="InterPro" id="IPR033739">
    <property type="entry name" value="M10A_MMP"/>
</dbReference>
<evidence type="ECO:0000256" key="10">
    <source>
        <dbReference type="PIRSR" id="PIRSR621190-2"/>
    </source>
</evidence>
<dbReference type="CDD" id="cd04278">
    <property type="entry name" value="ZnMc_MMP"/>
    <property type="match status" value="1"/>
</dbReference>
<keyword evidence="3" id="KW-0449">Lipoprotein</keyword>
<feature type="binding site" evidence="10">
    <location>
        <position position="259"/>
    </location>
    <ligand>
        <name>Ca(2+)</name>
        <dbReference type="ChEBI" id="CHEBI:29108"/>
        <label>3</label>
    </ligand>
</feature>
<keyword evidence="4" id="KW-0645">Protease</keyword>
<feature type="binding site" evidence="10">
    <location>
        <position position="221"/>
    </location>
    <ligand>
        <name>Ca(2+)</name>
        <dbReference type="ChEBI" id="CHEBI:29108"/>
        <label>2</label>
    </ligand>
</feature>
<feature type="binding site" evidence="10">
    <location>
        <position position="257"/>
    </location>
    <ligand>
        <name>Zn(2+)</name>
        <dbReference type="ChEBI" id="CHEBI:29105"/>
        <label>1</label>
    </ligand>
</feature>
<sequence>MAPSSKPTCSFSLVILLFTIVLSCTHCFAARKTPHAQLLDVKSPAGDHDFSKFTRAEFGRRVDGMSGLKRYLRRLEYLSPAPLSAPNLSNHFDDLMQPPVASYQNKLGLQATGRLDPEIISPGMSPGFRVGDHEPPLPSAFAGADHHHHIHVTEKYGFFEGQPKWEKPGKPMILTYALSPDHTIHSLSQADIRSAFAKAFGKWAEVIPVRFEETTNFTGADIRISFFSGFHGDADPFDGTTGTLVGHSMPPPFGELHLDAGDNWAVDFKDVRGLDPLTVSVMDLESVAIHEIGHVLGLVHSTDPESVMYPIIPSWTKQTKLGADDIRGIQTLYGAKQDSSSSFLGIPSRRSAAVMAIAVLAMMI</sequence>
<dbReference type="PRINTS" id="PR00138">
    <property type="entry name" value="MATRIXIN"/>
</dbReference>
<dbReference type="SUPFAM" id="SSF55486">
    <property type="entry name" value="Metalloproteases ('zincins'), catalytic domain"/>
    <property type="match status" value="1"/>
</dbReference>
<dbReference type="GO" id="GO:0005886">
    <property type="term" value="C:plasma membrane"/>
    <property type="evidence" value="ECO:0007669"/>
    <property type="project" value="UniProtKB-SubCell"/>
</dbReference>
<dbReference type="Pfam" id="PF00413">
    <property type="entry name" value="Peptidase_M10"/>
    <property type="match status" value="1"/>
</dbReference>
<dbReference type="Gene3D" id="3.40.390.10">
    <property type="entry name" value="Collagenase (Catalytic Domain)"/>
    <property type="match status" value="1"/>
</dbReference>
<dbReference type="InterPro" id="IPR006026">
    <property type="entry name" value="Peptidase_Metallo"/>
</dbReference>
<dbReference type="InterPro" id="IPR024079">
    <property type="entry name" value="MetalloPept_cat_dom_sf"/>
</dbReference>
<proteinExistence type="inferred from homology"/>
<dbReference type="GO" id="GO:0031012">
    <property type="term" value="C:extracellular matrix"/>
    <property type="evidence" value="ECO:0007669"/>
    <property type="project" value="InterPro"/>
</dbReference>
<comment type="subcellular location">
    <subcellularLocation>
        <location evidence="1">Cell membrane</location>
        <topology evidence="1">Lipid-anchor</topology>
        <topology evidence="1">GPI-anchor</topology>
        <orientation evidence="1">Extracellular side</orientation>
    </subcellularLocation>
</comment>
<dbReference type="GO" id="GO:0008270">
    <property type="term" value="F:zinc ion binding"/>
    <property type="evidence" value="ECO:0007669"/>
    <property type="project" value="InterPro"/>
</dbReference>
<keyword evidence="8" id="KW-0482">Metalloprotease</keyword>
<feature type="chain" id="PRO_5042855221" description="Peptidase metallopeptidase domain-containing protein" evidence="11">
    <location>
        <begin position="30"/>
        <end position="364"/>
    </location>
</feature>
<keyword evidence="6" id="KW-0378">Hydrolase</keyword>
<feature type="signal peptide" evidence="11">
    <location>
        <begin position="1"/>
        <end position="29"/>
    </location>
</feature>
<evidence type="ECO:0000313" key="13">
    <source>
        <dbReference type="EMBL" id="KAK4801901.1"/>
    </source>
</evidence>
<keyword evidence="11" id="KW-0732">Signal</keyword>
<dbReference type="InterPro" id="IPR001818">
    <property type="entry name" value="Pept_M10_metallopeptidase"/>
</dbReference>
<dbReference type="SMART" id="SM00235">
    <property type="entry name" value="ZnMc"/>
    <property type="match status" value="1"/>
</dbReference>
<evidence type="ECO:0000256" key="2">
    <source>
        <dbReference type="ARBA" id="ARBA00009614"/>
    </source>
</evidence>
<dbReference type="EMBL" id="JAXQNO010000002">
    <property type="protein sequence ID" value="KAK4801901.1"/>
    <property type="molecule type" value="Genomic_DNA"/>
</dbReference>
<feature type="binding site" evidence="10">
    <location>
        <position position="239"/>
    </location>
    <ligand>
        <name>Ca(2+)</name>
        <dbReference type="ChEBI" id="CHEBI:29108"/>
        <label>3</label>
    </ligand>
</feature>
<feature type="binding site" evidence="10">
    <location>
        <position position="238"/>
    </location>
    <ligand>
        <name>Ca(2+)</name>
        <dbReference type="ChEBI" id="CHEBI:29108"/>
        <label>3</label>
    </ligand>
</feature>
<comment type="similarity">
    <text evidence="2">Belongs to the peptidase M10A family. Matrix metalloproteinases (MMPs) subfamily.</text>
</comment>
<dbReference type="GO" id="GO:0030574">
    <property type="term" value="P:collagen catabolic process"/>
    <property type="evidence" value="ECO:0007669"/>
    <property type="project" value="TreeGrafter"/>
</dbReference>
<evidence type="ECO:0000259" key="12">
    <source>
        <dbReference type="SMART" id="SM00235"/>
    </source>
</evidence>
<dbReference type="GO" id="GO:0098552">
    <property type="term" value="C:side of membrane"/>
    <property type="evidence" value="ECO:0007669"/>
    <property type="project" value="UniProtKB-KW"/>
</dbReference>
<dbReference type="Pfam" id="PF01471">
    <property type="entry name" value="PG_binding_1"/>
    <property type="match status" value="1"/>
</dbReference>
<dbReference type="InterPro" id="IPR002477">
    <property type="entry name" value="Peptidoglycan-bd-like"/>
</dbReference>